<protein>
    <recommendedName>
        <fullName evidence="4">Secreted protein</fullName>
    </recommendedName>
</protein>
<keyword evidence="3" id="KW-1185">Reference proteome</keyword>
<comment type="caution">
    <text evidence="2">The sequence shown here is derived from an EMBL/GenBank/DDBJ whole genome shotgun (WGS) entry which is preliminary data.</text>
</comment>
<sequence>MVIFSFATDSFFFSVCSIPYLSFAFLSAEKSSSCLYRFNPAAHHHLRDSSLHVRVLVAGGGERTGTLGFAVTS</sequence>
<gene>
    <name evidence="2" type="ORF">LITE_LOCUS12145</name>
</gene>
<evidence type="ECO:0000256" key="1">
    <source>
        <dbReference type="SAM" id="Phobius"/>
    </source>
</evidence>
<evidence type="ECO:0008006" key="4">
    <source>
        <dbReference type="Google" id="ProtNLM"/>
    </source>
</evidence>
<feature type="transmembrane region" description="Helical" evidence="1">
    <location>
        <begin position="6"/>
        <end position="28"/>
    </location>
</feature>
<keyword evidence="1" id="KW-1133">Transmembrane helix</keyword>
<name>A0AAV0J1R2_9ROSI</name>
<organism evidence="2 3">
    <name type="scientific">Linum tenue</name>
    <dbReference type="NCBI Taxonomy" id="586396"/>
    <lineage>
        <taxon>Eukaryota</taxon>
        <taxon>Viridiplantae</taxon>
        <taxon>Streptophyta</taxon>
        <taxon>Embryophyta</taxon>
        <taxon>Tracheophyta</taxon>
        <taxon>Spermatophyta</taxon>
        <taxon>Magnoliopsida</taxon>
        <taxon>eudicotyledons</taxon>
        <taxon>Gunneridae</taxon>
        <taxon>Pentapetalae</taxon>
        <taxon>rosids</taxon>
        <taxon>fabids</taxon>
        <taxon>Malpighiales</taxon>
        <taxon>Linaceae</taxon>
        <taxon>Linum</taxon>
    </lineage>
</organism>
<accession>A0AAV0J1R2</accession>
<keyword evidence="1" id="KW-0812">Transmembrane</keyword>
<evidence type="ECO:0000313" key="3">
    <source>
        <dbReference type="Proteomes" id="UP001154282"/>
    </source>
</evidence>
<evidence type="ECO:0000313" key="2">
    <source>
        <dbReference type="EMBL" id="CAI0403668.1"/>
    </source>
</evidence>
<dbReference type="Proteomes" id="UP001154282">
    <property type="component" value="Unassembled WGS sequence"/>
</dbReference>
<keyword evidence="1" id="KW-0472">Membrane</keyword>
<dbReference type="AlphaFoldDB" id="A0AAV0J1R2"/>
<proteinExistence type="predicted"/>
<reference evidence="2" key="1">
    <citation type="submission" date="2022-08" db="EMBL/GenBank/DDBJ databases">
        <authorList>
            <person name="Gutierrez-Valencia J."/>
        </authorList>
    </citation>
    <scope>NUCLEOTIDE SEQUENCE</scope>
</reference>
<dbReference type="EMBL" id="CAMGYJ010000004">
    <property type="protein sequence ID" value="CAI0403668.1"/>
    <property type="molecule type" value="Genomic_DNA"/>
</dbReference>